<feature type="transmembrane region" description="Helical" evidence="8">
    <location>
        <begin position="175"/>
        <end position="193"/>
    </location>
</feature>
<feature type="transmembrane region" description="Helical" evidence="8">
    <location>
        <begin position="502"/>
        <end position="521"/>
    </location>
</feature>
<feature type="transmembrane region" description="Helical" evidence="8">
    <location>
        <begin position="392"/>
        <end position="412"/>
    </location>
</feature>
<keyword evidence="4" id="KW-0029">Amino-acid transport</keyword>
<evidence type="ECO:0000256" key="8">
    <source>
        <dbReference type="SAM" id="Phobius"/>
    </source>
</evidence>
<dbReference type="OrthoDB" id="10062876at2759"/>
<reference evidence="10 11" key="1">
    <citation type="submission" date="2013-07" db="EMBL/GenBank/DDBJ databases">
        <title>The Genome Sequence of Cryptococcus heveanensis BCC8398.</title>
        <authorList>
            <consortium name="The Broad Institute Genome Sequencing Platform"/>
            <person name="Cuomo C."/>
            <person name="Litvintseva A."/>
            <person name="Chen Y."/>
            <person name="Heitman J."/>
            <person name="Sun S."/>
            <person name="Springer D."/>
            <person name="Dromer F."/>
            <person name="Young S.K."/>
            <person name="Zeng Q."/>
            <person name="Gargeya S."/>
            <person name="Fitzgerald M."/>
            <person name="Abouelleil A."/>
            <person name="Alvarado L."/>
            <person name="Berlin A.M."/>
            <person name="Chapman S.B."/>
            <person name="Dewar J."/>
            <person name="Goldberg J."/>
            <person name="Griggs A."/>
            <person name="Gujja S."/>
            <person name="Hansen M."/>
            <person name="Howarth C."/>
            <person name="Imamovic A."/>
            <person name="Larimer J."/>
            <person name="McCowan C."/>
            <person name="Murphy C."/>
            <person name="Pearson M."/>
            <person name="Priest M."/>
            <person name="Roberts A."/>
            <person name="Saif S."/>
            <person name="Shea T."/>
            <person name="Sykes S."/>
            <person name="Wortman J."/>
            <person name="Nusbaum C."/>
            <person name="Birren B."/>
        </authorList>
    </citation>
    <scope>NUCLEOTIDE SEQUENCE [LARGE SCALE GENOMIC DNA]</scope>
    <source>
        <strain evidence="10 11">BCC8398</strain>
    </source>
</reference>
<dbReference type="Gene3D" id="1.20.1740.10">
    <property type="entry name" value="Amino acid/polyamine transporter I"/>
    <property type="match status" value="1"/>
</dbReference>
<dbReference type="PANTHER" id="PTHR43341">
    <property type="entry name" value="AMINO ACID PERMEASE"/>
    <property type="match status" value="1"/>
</dbReference>
<dbReference type="GO" id="GO:0015171">
    <property type="term" value="F:amino acid transmembrane transporter activity"/>
    <property type="evidence" value="ECO:0007669"/>
    <property type="project" value="TreeGrafter"/>
</dbReference>
<evidence type="ECO:0000256" key="4">
    <source>
        <dbReference type="ARBA" id="ARBA00022970"/>
    </source>
</evidence>
<dbReference type="STRING" id="1296120.A0A1B9GMB8"/>
<dbReference type="InterPro" id="IPR050524">
    <property type="entry name" value="APC_YAT"/>
</dbReference>
<feature type="transmembrane region" description="Helical" evidence="8">
    <location>
        <begin position="299"/>
        <end position="318"/>
    </location>
</feature>
<dbReference type="Proteomes" id="UP000092666">
    <property type="component" value="Unassembled WGS sequence"/>
</dbReference>
<protein>
    <recommendedName>
        <fullName evidence="9">Amino acid permease/ SLC12A domain-containing protein</fullName>
    </recommendedName>
</protein>
<name>A0A1B9GMB8_9TREE</name>
<evidence type="ECO:0000256" key="1">
    <source>
        <dbReference type="ARBA" id="ARBA00004141"/>
    </source>
</evidence>
<dbReference type="PIRSF" id="PIRSF006060">
    <property type="entry name" value="AA_transporter"/>
    <property type="match status" value="1"/>
</dbReference>
<accession>A0A1B9GMB8</accession>
<dbReference type="AlphaFoldDB" id="A0A1B9GMB8"/>
<organism evidence="10 11">
    <name type="scientific">Kwoniella heveanensis BCC8398</name>
    <dbReference type="NCBI Taxonomy" id="1296120"/>
    <lineage>
        <taxon>Eukaryota</taxon>
        <taxon>Fungi</taxon>
        <taxon>Dikarya</taxon>
        <taxon>Basidiomycota</taxon>
        <taxon>Agaricomycotina</taxon>
        <taxon>Tremellomycetes</taxon>
        <taxon>Tremellales</taxon>
        <taxon>Cryptococcaceae</taxon>
        <taxon>Kwoniella</taxon>
    </lineage>
</organism>
<dbReference type="InterPro" id="IPR004841">
    <property type="entry name" value="AA-permease/SLC12A_dom"/>
</dbReference>
<comment type="subcellular location">
    <subcellularLocation>
        <location evidence="1">Membrane</location>
        <topology evidence="1">Multi-pass membrane protein</topology>
    </subcellularLocation>
</comment>
<evidence type="ECO:0000259" key="9">
    <source>
        <dbReference type="Pfam" id="PF00324"/>
    </source>
</evidence>
<reference evidence="11" key="2">
    <citation type="submission" date="2013-12" db="EMBL/GenBank/DDBJ databases">
        <title>Evolution of pathogenesis and genome organization in the Tremellales.</title>
        <authorList>
            <person name="Cuomo C."/>
            <person name="Litvintseva A."/>
            <person name="Heitman J."/>
            <person name="Chen Y."/>
            <person name="Sun S."/>
            <person name="Springer D."/>
            <person name="Dromer F."/>
            <person name="Young S."/>
            <person name="Zeng Q."/>
            <person name="Chapman S."/>
            <person name="Gujja S."/>
            <person name="Saif S."/>
            <person name="Birren B."/>
        </authorList>
    </citation>
    <scope>NUCLEOTIDE SEQUENCE [LARGE SCALE GENOMIC DNA]</scope>
    <source>
        <strain evidence="11">BCC8398</strain>
    </source>
</reference>
<gene>
    <name evidence="10" type="ORF">I316_06277</name>
</gene>
<evidence type="ECO:0000256" key="3">
    <source>
        <dbReference type="ARBA" id="ARBA00022692"/>
    </source>
</evidence>
<keyword evidence="2" id="KW-0813">Transport</keyword>
<feature type="transmembrane region" description="Helical" evidence="8">
    <location>
        <begin position="67"/>
        <end position="85"/>
    </location>
</feature>
<evidence type="ECO:0000256" key="6">
    <source>
        <dbReference type="ARBA" id="ARBA00023136"/>
    </source>
</evidence>
<proteinExistence type="predicted"/>
<keyword evidence="11" id="KW-1185">Reference proteome</keyword>
<evidence type="ECO:0000313" key="10">
    <source>
        <dbReference type="EMBL" id="OCF32121.1"/>
    </source>
</evidence>
<keyword evidence="6 8" id="KW-0472">Membrane</keyword>
<evidence type="ECO:0000256" key="7">
    <source>
        <dbReference type="SAM" id="MobiDB-lite"/>
    </source>
</evidence>
<dbReference type="PROSITE" id="PS00218">
    <property type="entry name" value="AMINO_ACID_PERMEASE_1"/>
    <property type="match status" value="1"/>
</dbReference>
<evidence type="ECO:0000256" key="5">
    <source>
        <dbReference type="ARBA" id="ARBA00022989"/>
    </source>
</evidence>
<feature type="compositionally biased region" description="Polar residues" evidence="7">
    <location>
        <begin position="15"/>
        <end position="26"/>
    </location>
</feature>
<sequence length="568" mass="61141">MSKSLSYELGPVPVSNDSTGKISGDSQTDKADANYDNVQAVEDGQVTNTSSGDLHEGLHQKLKARHLVFISLGSVIGTGIFLGIGNSLKHAGPVGLVLAYTVMCSVVICVMECVGEMVTYLPVVGAHIRLSGRFIDPAISAAMAWNYWYCWAIIVAAEVSAVAVLVTYWTEAVPSAVWITISLVIILAANLCGPRVYAEIEFYMATIKVTTIIGLIILSIIIDAGGGPNGKKTGFQYWRNPGPFVQYQGVSGSTGRFLAFFSGLTGAAFASIGAEMLAIAAAETTNPRRLIPTALKATWIRIVLFYFCGAFVVSLIVASNDPRLGSASTAAASPYVIAITEAGIKVLPSIINAAILTSALSAGIGDCYTACRALHSMAGNGTAPKIFGRTTRWGSPYVAVITTWALGLLAYLGVKSSSSNVFNFLVNLTALSGIITWLCIGVSFVRFRKGLRAQNMSPKDLPYTSHLGVAGAWWIIGVILAVLLFSGWPVFRKGNWDTATFFGNYLPIGLFTLIFLFFKFWRKTKFVRASEMDLVSGVEEFERQHRQAEDERQAAGIGSRPWYQRIIA</sequence>
<feature type="transmembrane region" description="Helical" evidence="8">
    <location>
        <begin position="200"/>
        <end position="222"/>
    </location>
</feature>
<dbReference type="InterPro" id="IPR004840">
    <property type="entry name" value="Amino_acid_permease_CS"/>
</dbReference>
<evidence type="ECO:0000313" key="11">
    <source>
        <dbReference type="Proteomes" id="UP000092666"/>
    </source>
</evidence>
<feature type="transmembrane region" description="Helical" evidence="8">
    <location>
        <begin position="467"/>
        <end position="490"/>
    </location>
</feature>
<dbReference type="EMBL" id="KV700130">
    <property type="protein sequence ID" value="OCF32121.1"/>
    <property type="molecule type" value="Genomic_DNA"/>
</dbReference>
<feature type="transmembrane region" description="Helical" evidence="8">
    <location>
        <begin position="350"/>
        <end position="371"/>
    </location>
</feature>
<evidence type="ECO:0000256" key="2">
    <source>
        <dbReference type="ARBA" id="ARBA00022448"/>
    </source>
</evidence>
<dbReference type="Pfam" id="PF00324">
    <property type="entry name" value="AA_permease"/>
    <property type="match status" value="1"/>
</dbReference>
<dbReference type="PANTHER" id="PTHR43341:SF20">
    <property type="entry name" value="AAT FAMILY AMINO ACID TRANSPORTER"/>
    <property type="match status" value="1"/>
</dbReference>
<feature type="domain" description="Amino acid permease/ SLC12A" evidence="9">
    <location>
        <begin position="66"/>
        <end position="527"/>
    </location>
</feature>
<feature type="transmembrane region" description="Helical" evidence="8">
    <location>
        <begin position="257"/>
        <end position="278"/>
    </location>
</feature>
<feature type="region of interest" description="Disordered" evidence="7">
    <location>
        <begin position="1"/>
        <end position="29"/>
    </location>
</feature>
<dbReference type="FunFam" id="1.20.1740.10:FF:000006">
    <property type="entry name" value="General amino acid permease"/>
    <property type="match status" value="1"/>
</dbReference>
<feature type="transmembrane region" description="Helical" evidence="8">
    <location>
        <begin position="97"/>
        <end position="126"/>
    </location>
</feature>
<dbReference type="GO" id="GO:0016020">
    <property type="term" value="C:membrane"/>
    <property type="evidence" value="ECO:0007669"/>
    <property type="project" value="UniProtKB-SubCell"/>
</dbReference>
<keyword evidence="5 8" id="KW-1133">Transmembrane helix</keyword>
<feature type="transmembrane region" description="Helical" evidence="8">
    <location>
        <begin position="424"/>
        <end position="447"/>
    </location>
</feature>
<keyword evidence="3 8" id="KW-0812">Transmembrane</keyword>
<feature type="transmembrane region" description="Helical" evidence="8">
    <location>
        <begin position="147"/>
        <end position="169"/>
    </location>
</feature>